<keyword evidence="2" id="KW-1185">Reference proteome</keyword>
<organism evidence="1 2">
    <name type="scientific">Datura stramonium</name>
    <name type="common">Jimsonweed</name>
    <name type="synonym">Common thornapple</name>
    <dbReference type="NCBI Taxonomy" id="4076"/>
    <lineage>
        <taxon>Eukaryota</taxon>
        <taxon>Viridiplantae</taxon>
        <taxon>Streptophyta</taxon>
        <taxon>Embryophyta</taxon>
        <taxon>Tracheophyta</taxon>
        <taxon>Spermatophyta</taxon>
        <taxon>Magnoliopsida</taxon>
        <taxon>eudicotyledons</taxon>
        <taxon>Gunneridae</taxon>
        <taxon>Pentapetalae</taxon>
        <taxon>asterids</taxon>
        <taxon>lamiids</taxon>
        <taxon>Solanales</taxon>
        <taxon>Solanaceae</taxon>
        <taxon>Solanoideae</taxon>
        <taxon>Datureae</taxon>
        <taxon>Datura</taxon>
    </lineage>
</organism>
<sequence>MCEEDIMIAHDQGGPMLVDEVAKDPNPTIFSVFLEFCSRGHLGLKLEKRRVSDEEDNTMTVFLNFGSLQLRSDEEDNVKLFALHAQDLLGKMRQPHGEIVQY</sequence>
<protein>
    <submittedName>
        <fullName evidence="1">Uncharacterized protein</fullName>
    </submittedName>
</protein>
<gene>
    <name evidence="1" type="ORF">HAX54_016766</name>
</gene>
<dbReference type="Proteomes" id="UP000823775">
    <property type="component" value="Unassembled WGS sequence"/>
</dbReference>
<comment type="caution">
    <text evidence="1">The sequence shown here is derived from an EMBL/GenBank/DDBJ whole genome shotgun (WGS) entry which is preliminary data.</text>
</comment>
<name>A0ABS8ULS6_DATST</name>
<accession>A0ABS8ULS6</accession>
<reference evidence="1 2" key="1">
    <citation type="journal article" date="2021" name="BMC Genomics">
        <title>Datura genome reveals duplications of psychoactive alkaloid biosynthetic genes and high mutation rate following tissue culture.</title>
        <authorList>
            <person name="Rajewski A."/>
            <person name="Carter-House D."/>
            <person name="Stajich J."/>
            <person name="Litt A."/>
        </authorList>
    </citation>
    <scope>NUCLEOTIDE SEQUENCE [LARGE SCALE GENOMIC DNA]</scope>
    <source>
        <strain evidence="1">AR-01</strain>
    </source>
</reference>
<dbReference type="EMBL" id="JACEIK010002091">
    <property type="protein sequence ID" value="MCD9559040.1"/>
    <property type="molecule type" value="Genomic_DNA"/>
</dbReference>
<evidence type="ECO:0000313" key="1">
    <source>
        <dbReference type="EMBL" id="MCD9559040.1"/>
    </source>
</evidence>
<evidence type="ECO:0000313" key="2">
    <source>
        <dbReference type="Proteomes" id="UP000823775"/>
    </source>
</evidence>
<proteinExistence type="predicted"/>